<protein>
    <submittedName>
        <fullName evidence="1">Uncharacterized protein</fullName>
    </submittedName>
</protein>
<evidence type="ECO:0000313" key="2">
    <source>
        <dbReference type="Proteomes" id="UP000827872"/>
    </source>
</evidence>
<dbReference type="EMBL" id="CM037617">
    <property type="protein sequence ID" value="KAH8004103.1"/>
    <property type="molecule type" value="Genomic_DNA"/>
</dbReference>
<comment type="caution">
    <text evidence="1">The sequence shown here is derived from an EMBL/GenBank/DDBJ whole genome shotgun (WGS) entry which is preliminary data.</text>
</comment>
<keyword evidence="2" id="KW-1185">Reference proteome</keyword>
<organism evidence="1 2">
    <name type="scientific">Sphaerodactylus townsendi</name>
    <dbReference type="NCBI Taxonomy" id="933632"/>
    <lineage>
        <taxon>Eukaryota</taxon>
        <taxon>Metazoa</taxon>
        <taxon>Chordata</taxon>
        <taxon>Craniata</taxon>
        <taxon>Vertebrata</taxon>
        <taxon>Euteleostomi</taxon>
        <taxon>Lepidosauria</taxon>
        <taxon>Squamata</taxon>
        <taxon>Bifurcata</taxon>
        <taxon>Gekkota</taxon>
        <taxon>Sphaerodactylidae</taxon>
        <taxon>Sphaerodactylus</taxon>
    </lineage>
</organism>
<name>A0ACB8FF16_9SAUR</name>
<dbReference type="Proteomes" id="UP000827872">
    <property type="component" value="Linkage Group LG04"/>
</dbReference>
<accession>A0ACB8FF16</accession>
<sequence length="215" mass="22897">MRQHGDLFCAQPRLPQRGAVGPPSWFPGRLDRPAVSSRPEAGRSAMLACRVSRPLPSSLVRFLAAGAGPPPAARGASAREPHRSEALALELQGQELGSQVASKSCPRLPRLPCPEDQTPRDPPTCLPHQPSKLRLWPNPEHAGRRHRSHEGRSRRAKTPTFAATAVAAAGVAFCYSKNHMSKGEQRRGFSGAGPASNAKTASACSEAEQNNSVPG</sequence>
<reference evidence="1" key="1">
    <citation type="submission" date="2021-08" db="EMBL/GenBank/DDBJ databases">
        <title>The first chromosome-level gecko genome reveals the dynamic sex chromosomes of Neotropical dwarf geckos (Sphaerodactylidae: Sphaerodactylus).</title>
        <authorList>
            <person name="Pinto B.J."/>
            <person name="Keating S.E."/>
            <person name="Gamble T."/>
        </authorList>
    </citation>
    <scope>NUCLEOTIDE SEQUENCE</scope>
    <source>
        <strain evidence="1">TG3544</strain>
    </source>
</reference>
<gene>
    <name evidence="1" type="ORF">K3G42_003585</name>
</gene>
<evidence type="ECO:0000313" key="1">
    <source>
        <dbReference type="EMBL" id="KAH8004103.1"/>
    </source>
</evidence>
<proteinExistence type="predicted"/>